<gene>
    <name evidence="2" type="ORF">NDU88_010194</name>
</gene>
<evidence type="ECO:0000313" key="2">
    <source>
        <dbReference type="EMBL" id="KAJ1157483.1"/>
    </source>
</evidence>
<dbReference type="Proteomes" id="UP001066276">
    <property type="component" value="Chromosome 5"/>
</dbReference>
<dbReference type="AlphaFoldDB" id="A0AAV7S2K2"/>
<evidence type="ECO:0000256" key="1">
    <source>
        <dbReference type="SAM" id="MobiDB-lite"/>
    </source>
</evidence>
<proteinExistence type="predicted"/>
<reference evidence="2" key="1">
    <citation type="journal article" date="2022" name="bioRxiv">
        <title>Sequencing and chromosome-scale assembly of the giantPleurodeles waltlgenome.</title>
        <authorList>
            <person name="Brown T."/>
            <person name="Elewa A."/>
            <person name="Iarovenko S."/>
            <person name="Subramanian E."/>
            <person name="Araus A.J."/>
            <person name="Petzold A."/>
            <person name="Susuki M."/>
            <person name="Suzuki K.-i.T."/>
            <person name="Hayashi T."/>
            <person name="Toyoda A."/>
            <person name="Oliveira C."/>
            <person name="Osipova E."/>
            <person name="Leigh N.D."/>
            <person name="Simon A."/>
            <person name="Yun M.H."/>
        </authorList>
    </citation>
    <scope>NUCLEOTIDE SEQUENCE</scope>
    <source>
        <strain evidence="2">20211129_DDA</strain>
        <tissue evidence="2">Liver</tissue>
    </source>
</reference>
<comment type="caution">
    <text evidence="2">The sequence shown here is derived from an EMBL/GenBank/DDBJ whole genome shotgun (WGS) entry which is preliminary data.</text>
</comment>
<evidence type="ECO:0000313" key="3">
    <source>
        <dbReference type="Proteomes" id="UP001066276"/>
    </source>
</evidence>
<keyword evidence="3" id="KW-1185">Reference proteome</keyword>
<protein>
    <submittedName>
        <fullName evidence="2">Uncharacterized protein</fullName>
    </submittedName>
</protein>
<accession>A0AAV7S2K2</accession>
<organism evidence="2 3">
    <name type="scientific">Pleurodeles waltl</name>
    <name type="common">Iberian ribbed newt</name>
    <dbReference type="NCBI Taxonomy" id="8319"/>
    <lineage>
        <taxon>Eukaryota</taxon>
        <taxon>Metazoa</taxon>
        <taxon>Chordata</taxon>
        <taxon>Craniata</taxon>
        <taxon>Vertebrata</taxon>
        <taxon>Euteleostomi</taxon>
        <taxon>Amphibia</taxon>
        <taxon>Batrachia</taxon>
        <taxon>Caudata</taxon>
        <taxon>Salamandroidea</taxon>
        <taxon>Salamandridae</taxon>
        <taxon>Pleurodelinae</taxon>
        <taxon>Pleurodeles</taxon>
    </lineage>
</organism>
<feature type="compositionally biased region" description="Basic and acidic residues" evidence="1">
    <location>
        <begin position="31"/>
        <end position="55"/>
    </location>
</feature>
<name>A0AAV7S2K2_PLEWA</name>
<dbReference type="EMBL" id="JANPWB010000009">
    <property type="protein sequence ID" value="KAJ1157483.1"/>
    <property type="molecule type" value="Genomic_DNA"/>
</dbReference>
<sequence>MSPQPGLPPQTLSKPAGTPAEEEELAPTQRGKKDQTETPDKESNAELVRTPRREEPPEDSSSRSSASHVPGGTWLSQVEDQEAQWVVPSKKDKEITKGFVACFRISLVIAGAVQSSCWKTMKDLHK</sequence>
<feature type="region of interest" description="Disordered" evidence="1">
    <location>
        <begin position="1"/>
        <end position="79"/>
    </location>
</feature>